<evidence type="ECO:0000313" key="2">
    <source>
        <dbReference type="Proteomes" id="UP001186974"/>
    </source>
</evidence>
<proteinExistence type="predicted"/>
<reference evidence="1" key="1">
    <citation type="submission" date="2024-09" db="EMBL/GenBank/DDBJ databases">
        <title>Black Yeasts Isolated from many extreme environments.</title>
        <authorList>
            <person name="Coleine C."/>
            <person name="Stajich J.E."/>
            <person name="Selbmann L."/>
        </authorList>
    </citation>
    <scope>NUCLEOTIDE SEQUENCE</scope>
    <source>
        <strain evidence="1">CCFEE 5737</strain>
    </source>
</reference>
<sequence length="212" mass="23133">MSNIIRLTRSQSASKSTMSITNDVASIQISTEGAVAYHTTLLTVSLSRNLAAETFVDAYYAALQNARPTISTYYQPQTTMPDGKVVPVIVWNGNFLPSASDFQKLFENDMPATHFDAQSLDCHIINPSYAPEGVDLTGIKDSDKKKLMSLVVMVSGTVKVGERGADEGEVEVRGFSEVLTLVPNIDKLKGSMGKASQGRSFLIQNQNFRYVV</sequence>
<organism evidence="1 2">
    <name type="scientific">Coniosporium uncinatum</name>
    <dbReference type="NCBI Taxonomy" id="93489"/>
    <lineage>
        <taxon>Eukaryota</taxon>
        <taxon>Fungi</taxon>
        <taxon>Dikarya</taxon>
        <taxon>Ascomycota</taxon>
        <taxon>Pezizomycotina</taxon>
        <taxon>Dothideomycetes</taxon>
        <taxon>Dothideomycetes incertae sedis</taxon>
        <taxon>Coniosporium</taxon>
    </lineage>
</organism>
<comment type="caution">
    <text evidence="1">The sequence shown here is derived from an EMBL/GenBank/DDBJ whole genome shotgun (WGS) entry which is preliminary data.</text>
</comment>
<dbReference type="Proteomes" id="UP001186974">
    <property type="component" value="Unassembled WGS sequence"/>
</dbReference>
<protein>
    <submittedName>
        <fullName evidence="1">Uncharacterized protein</fullName>
    </submittedName>
</protein>
<keyword evidence="2" id="KW-1185">Reference proteome</keyword>
<evidence type="ECO:0000313" key="1">
    <source>
        <dbReference type="EMBL" id="KAK3079975.1"/>
    </source>
</evidence>
<accession>A0ACC3DTJ7</accession>
<dbReference type="EMBL" id="JAWDJW010000815">
    <property type="protein sequence ID" value="KAK3079975.1"/>
    <property type="molecule type" value="Genomic_DNA"/>
</dbReference>
<name>A0ACC3DTJ7_9PEZI</name>
<gene>
    <name evidence="1" type="ORF">LTS18_003464</name>
</gene>